<dbReference type="Proteomes" id="UP001596002">
    <property type="component" value="Unassembled WGS sequence"/>
</dbReference>
<evidence type="ECO:0000313" key="2">
    <source>
        <dbReference type="Proteomes" id="UP001596002"/>
    </source>
</evidence>
<keyword evidence="2" id="KW-1185">Reference proteome</keyword>
<evidence type="ECO:0000313" key="1">
    <source>
        <dbReference type="EMBL" id="MFC4770249.1"/>
    </source>
</evidence>
<accession>A0ABV9Q8T9</accession>
<protein>
    <submittedName>
        <fullName evidence="1">Uncharacterized protein</fullName>
    </submittedName>
</protein>
<name>A0ABV9Q8T9_9BACL</name>
<dbReference type="EMBL" id="JBHSHC010000157">
    <property type="protein sequence ID" value="MFC4770249.1"/>
    <property type="molecule type" value="Genomic_DNA"/>
</dbReference>
<proteinExistence type="predicted"/>
<comment type="caution">
    <text evidence="1">The sequence shown here is derived from an EMBL/GenBank/DDBJ whole genome shotgun (WGS) entry which is preliminary data.</text>
</comment>
<organism evidence="1 2">
    <name type="scientific">Effusibacillus consociatus</name>
    <dbReference type="NCBI Taxonomy" id="1117041"/>
    <lineage>
        <taxon>Bacteria</taxon>
        <taxon>Bacillati</taxon>
        <taxon>Bacillota</taxon>
        <taxon>Bacilli</taxon>
        <taxon>Bacillales</taxon>
        <taxon>Alicyclobacillaceae</taxon>
        <taxon>Effusibacillus</taxon>
    </lineage>
</organism>
<reference evidence="2" key="1">
    <citation type="journal article" date="2019" name="Int. J. Syst. Evol. Microbiol.">
        <title>The Global Catalogue of Microorganisms (GCM) 10K type strain sequencing project: providing services to taxonomists for standard genome sequencing and annotation.</title>
        <authorList>
            <consortium name="The Broad Institute Genomics Platform"/>
            <consortium name="The Broad Institute Genome Sequencing Center for Infectious Disease"/>
            <person name="Wu L."/>
            <person name="Ma J."/>
        </authorList>
    </citation>
    <scope>NUCLEOTIDE SEQUENCE [LARGE SCALE GENOMIC DNA]</scope>
    <source>
        <strain evidence="2">WYCCWR 12678</strain>
    </source>
</reference>
<sequence>MGRAEPVRPELESTDTLEELVIAGQLGTAEPFRADVWRDGGYPFGSPVFESDPAAASRWTVFAKKMTCEM</sequence>
<gene>
    <name evidence="1" type="ORF">ACFO8Q_23515</name>
</gene>